<evidence type="ECO:0000256" key="6">
    <source>
        <dbReference type="ARBA" id="ARBA00023242"/>
    </source>
</evidence>
<feature type="compositionally biased region" description="Basic residues" evidence="8">
    <location>
        <begin position="123"/>
        <end position="147"/>
    </location>
</feature>
<comment type="subcellular location">
    <subcellularLocation>
        <location evidence="1">Nucleus</location>
    </subcellularLocation>
</comment>
<sequence>MNNNMSTADLQNHNHLYNRNMNHMNHLSHHTNALMMMSIKSEDDDMDFQDNKSETSSRSGGGSSKSKVFQCTGYGECSMVFTRSEHLARHMRKHTGEKPFKCVVPGCERMFSRFDNMMQHTQTHNKARGGPRRNKPKTKRGGKKPCGSRRTSSEDDYDEYGPLPSPPPSRRGSSSVVGMQRKEQKIILPNPKYVELDEDDEDILLSDEEHQPTQQQIISYNNFHHESNRFHDISNQTSTAQYPDSPGSSDSSSYEYFSASTRHPVRRRRSAPRIHYQPYPYNFPQQQIIPVLPRRKSVLSQLATYLVNNPDQSPESYLLLQEQDVASPPSAAVVPKITMTRRLSIQDLSNPIEALDQVSNHVEDEEGVDLTEDEYQAIQGFGQFYRSAITCNKF</sequence>
<evidence type="ECO:0000256" key="2">
    <source>
        <dbReference type="ARBA" id="ARBA00022723"/>
    </source>
</evidence>
<proteinExistence type="predicted"/>
<feature type="domain" description="C2H2-type" evidence="9">
    <location>
        <begin position="69"/>
        <end position="99"/>
    </location>
</feature>
<evidence type="ECO:0000256" key="3">
    <source>
        <dbReference type="ARBA" id="ARBA00022737"/>
    </source>
</evidence>
<dbReference type="SMART" id="SM00355">
    <property type="entry name" value="ZnF_C2H2"/>
    <property type="match status" value="2"/>
</dbReference>
<comment type="caution">
    <text evidence="10">The sequence shown here is derived from an EMBL/GenBank/DDBJ whole genome shotgun (WGS) entry which is preliminary data.</text>
</comment>
<dbReference type="Gene3D" id="3.30.160.60">
    <property type="entry name" value="Classic Zinc Finger"/>
    <property type="match status" value="2"/>
</dbReference>
<keyword evidence="6" id="KW-0539">Nucleus</keyword>
<gene>
    <name evidence="10" type="ORF">MFLAVUS_006365</name>
</gene>
<dbReference type="PROSITE" id="PS00028">
    <property type="entry name" value="ZINC_FINGER_C2H2_1"/>
    <property type="match status" value="1"/>
</dbReference>
<dbReference type="EMBL" id="BAABUK010000014">
    <property type="protein sequence ID" value="GAA5812904.1"/>
    <property type="molecule type" value="Genomic_DNA"/>
</dbReference>
<evidence type="ECO:0000256" key="8">
    <source>
        <dbReference type="SAM" id="MobiDB-lite"/>
    </source>
</evidence>
<feature type="region of interest" description="Disordered" evidence="8">
    <location>
        <begin position="45"/>
        <end position="66"/>
    </location>
</feature>
<evidence type="ECO:0000313" key="10">
    <source>
        <dbReference type="EMBL" id="GAA5812904.1"/>
    </source>
</evidence>
<dbReference type="PANTHER" id="PTHR40626:SF32">
    <property type="entry name" value="ZINC FINGER PROTEIN RST2"/>
    <property type="match status" value="1"/>
</dbReference>
<feature type="domain" description="C2H2-type" evidence="9">
    <location>
        <begin position="100"/>
        <end position="129"/>
    </location>
</feature>
<feature type="compositionally biased region" description="Low complexity" evidence="8">
    <location>
        <begin position="242"/>
        <end position="262"/>
    </location>
</feature>
<dbReference type="InterPro" id="IPR051059">
    <property type="entry name" value="VerF-like"/>
</dbReference>
<dbReference type="InterPro" id="IPR013087">
    <property type="entry name" value="Znf_C2H2_type"/>
</dbReference>
<dbReference type="InterPro" id="IPR036236">
    <property type="entry name" value="Znf_C2H2_sf"/>
</dbReference>
<evidence type="ECO:0000256" key="1">
    <source>
        <dbReference type="ARBA" id="ARBA00004123"/>
    </source>
</evidence>
<reference evidence="10 11" key="1">
    <citation type="submission" date="2024-04" db="EMBL/GenBank/DDBJ databases">
        <title>genome sequences of Mucor flavus KT1a and Helicostylum pulchrum KT1b strains isolated from the surface of a dry-aged beef.</title>
        <authorList>
            <person name="Toyotome T."/>
            <person name="Hosono M."/>
            <person name="Torimaru M."/>
            <person name="Fukuda K."/>
            <person name="Mikami N."/>
        </authorList>
    </citation>
    <scope>NUCLEOTIDE SEQUENCE [LARGE SCALE GENOMIC DNA]</scope>
    <source>
        <strain evidence="10 11">KT1a</strain>
    </source>
</reference>
<evidence type="ECO:0000259" key="9">
    <source>
        <dbReference type="PROSITE" id="PS50157"/>
    </source>
</evidence>
<keyword evidence="4 7" id="KW-0863">Zinc-finger</keyword>
<dbReference type="PANTHER" id="PTHR40626">
    <property type="entry name" value="MIP31509P"/>
    <property type="match status" value="1"/>
</dbReference>
<dbReference type="SUPFAM" id="SSF57667">
    <property type="entry name" value="beta-beta-alpha zinc fingers"/>
    <property type="match status" value="1"/>
</dbReference>
<dbReference type="PROSITE" id="PS50157">
    <property type="entry name" value="ZINC_FINGER_C2H2_2"/>
    <property type="match status" value="2"/>
</dbReference>
<evidence type="ECO:0000256" key="7">
    <source>
        <dbReference type="PROSITE-ProRule" id="PRU00042"/>
    </source>
</evidence>
<organism evidence="10 11">
    <name type="scientific">Mucor flavus</name>
    <dbReference type="NCBI Taxonomy" id="439312"/>
    <lineage>
        <taxon>Eukaryota</taxon>
        <taxon>Fungi</taxon>
        <taxon>Fungi incertae sedis</taxon>
        <taxon>Mucoromycota</taxon>
        <taxon>Mucoromycotina</taxon>
        <taxon>Mucoromycetes</taxon>
        <taxon>Mucorales</taxon>
        <taxon>Mucorineae</taxon>
        <taxon>Mucoraceae</taxon>
        <taxon>Mucor</taxon>
    </lineage>
</organism>
<evidence type="ECO:0000313" key="11">
    <source>
        <dbReference type="Proteomes" id="UP001473302"/>
    </source>
</evidence>
<dbReference type="Proteomes" id="UP001473302">
    <property type="component" value="Unassembled WGS sequence"/>
</dbReference>
<evidence type="ECO:0000256" key="5">
    <source>
        <dbReference type="ARBA" id="ARBA00022833"/>
    </source>
</evidence>
<feature type="region of interest" description="Disordered" evidence="8">
    <location>
        <begin position="120"/>
        <end position="194"/>
    </location>
</feature>
<keyword evidence="5" id="KW-0862">Zinc</keyword>
<evidence type="ECO:0000256" key="4">
    <source>
        <dbReference type="ARBA" id="ARBA00022771"/>
    </source>
</evidence>
<keyword evidence="3" id="KW-0677">Repeat</keyword>
<dbReference type="Pfam" id="PF00096">
    <property type="entry name" value="zf-C2H2"/>
    <property type="match status" value="2"/>
</dbReference>
<name>A0ABP9Z1B8_9FUNG</name>
<protein>
    <recommendedName>
        <fullName evidence="9">C2H2-type domain-containing protein</fullName>
    </recommendedName>
</protein>
<accession>A0ABP9Z1B8</accession>
<feature type="region of interest" description="Disordered" evidence="8">
    <location>
        <begin position="236"/>
        <end position="268"/>
    </location>
</feature>
<keyword evidence="11" id="KW-1185">Reference proteome</keyword>
<keyword evidence="2" id="KW-0479">Metal-binding</keyword>